<sequence length="426" mass="46207">MTGISSCAARGFESAQVGSWLPLPSLAREGRFDEWPGVPPTVSFHSSRVKSPSCPLYDIDMTRSKGYAPSASERRASRVPVLEGAVTRRSVCVCDAATQTARAVSTVSPAPKHCSVLLARSLFHRRRMPPPSKTALLSPEVTIDIAFPSCRVLATAHPLPLTASDMPSSSFHSPHHRAWIGSFEVRMQSYSMPVSLLCKVYGGVVGIDRSGWIFRCEQSHAKGRISLSCVRGCIIRRWRAAGRRWRHMYRRRWGFEVEVRQYIEAGAGGGGCGNILRFPLEVCGDSGSTGGGKFGKTSRAIEMGNNGASRIVFVDVGCPLDVCGDSGGTGGEMKMGEDLASRAIEMGNNDASRIVFVDVGCPLDVCGDSGGTPLWSADFKEVSGFENRISGRPFFEASARPSLLETDETTQRSSYFTTYRHLSTHP</sequence>
<dbReference type="EMBL" id="JAWWNJ010000162">
    <property type="protein sequence ID" value="KAK6978035.1"/>
    <property type="molecule type" value="Genomic_DNA"/>
</dbReference>
<proteinExistence type="predicted"/>
<organism evidence="1 2">
    <name type="scientific">Favolaschia claudopus</name>
    <dbReference type="NCBI Taxonomy" id="2862362"/>
    <lineage>
        <taxon>Eukaryota</taxon>
        <taxon>Fungi</taxon>
        <taxon>Dikarya</taxon>
        <taxon>Basidiomycota</taxon>
        <taxon>Agaricomycotina</taxon>
        <taxon>Agaricomycetes</taxon>
        <taxon>Agaricomycetidae</taxon>
        <taxon>Agaricales</taxon>
        <taxon>Marasmiineae</taxon>
        <taxon>Mycenaceae</taxon>
        <taxon>Favolaschia</taxon>
    </lineage>
</organism>
<name>A0AAV9ZDC1_9AGAR</name>
<gene>
    <name evidence="1" type="ORF">R3P38DRAFT_502378</name>
</gene>
<protein>
    <submittedName>
        <fullName evidence="1">Uncharacterized protein</fullName>
    </submittedName>
</protein>
<dbReference type="AlphaFoldDB" id="A0AAV9ZDC1"/>
<evidence type="ECO:0000313" key="1">
    <source>
        <dbReference type="EMBL" id="KAK6978035.1"/>
    </source>
</evidence>
<keyword evidence="2" id="KW-1185">Reference proteome</keyword>
<accession>A0AAV9ZDC1</accession>
<comment type="caution">
    <text evidence="1">The sequence shown here is derived from an EMBL/GenBank/DDBJ whole genome shotgun (WGS) entry which is preliminary data.</text>
</comment>
<dbReference type="Proteomes" id="UP001362999">
    <property type="component" value="Unassembled WGS sequence"/>
</dbReference>
<reference evidence="1 2" key="1">
    <citation type="journal article" date="2024" name="J Genomics">
        <title>Draft genome sequencing and assembly of Favolaschia claudopus CIRM-BRFM 2984 isolated from oak limbs.</title>
        <authorList>
            <person name="Navarro D."/>
            <person name="Drula E."/>
            <person name="Chaduli D."/>
            <person name="Cazenave R."/>
            <person name="Ahrendt S."/>
            <person name="Wang J."/>
            <person name="Lipzen A."/>
            <person name="Daum C."/>
            <person name="Barry K."/>
            <person name="Grigoriev I.V."/>
            <person name="Favel A."/>
            <person name="Rosso M.N."/>
            <person name="Martin F."/>
        </authorList>
    </citation>
    <scope>NUCLEOTIDE SEQUENCE [LARGE SCALE GENOMIC DNA]</scope>
    <source>
        <strain evidence="1 2">CIRM-BRFM 2984</strain>
    </source>
</reference>
<evidence type="ECO:0000313" key="2">
    <source>
        <dbReference type="Proteomes" id="UP001362999"/>
    </source>
</evidence>